<dbReference type="SUPFAM" id="SSF53300">
    <property type="entry name" value="vWA-like"/>
    <property type="match status" value="1"/>
</dbReference>
<dbReference type="Pfam" id="PF08487">
    <property type="entry name" value="VIT"/>
    <property type="match status" value="1"/>
</dbReference>
<dbReference type="PANTHER" id="PTHR10338:SF14">
    <property type="entry name" value="INTER-ALPHA-TRYPSIN INHIBITOR HEAVY CHAIN H2"/>
    <property type="match status" value="1"/>
</dbReference>
<protein>
    <recommendedName>
        <fullName evidence="6">Inter-alpha-trypsin inhibitor heavy chain H2</fullName>
    </recommendedName>
</protein>
<dbReference type="SMART" id="SM00609">
    <property type="entry name" value="VIT"/>
    <property type="match status" value="1"/>
</dbReference>
<evidence type="ECO:0000256" key="1">
    <source>
        <dbReference type="SAM" id="MobiDB-lite"/>
    </source>
</evidence>
<feature type="region of interest" description="Disordered" evidence="1">
    <location>
        <begin position="196"/>
        <end position="215"/>
    </location>
</feature>
<dbReference type="Gene3D" id="3.30.420.10">
    <property type="entry name" value="Ribonuclease H-like superfamily/Ribonuclease H"/>
    <property type="match status" value="2"/>
</dbReference>
<keyword evidence="5" id="KW-1185">Reference proteome</keyword>
<dbReference type="Gene3D" id="3.40.50.410">
    <property type="entry name" value="von Willebrand factor, type A domain"/>
    <property type="match status" value="1"/>
</dbReference>
<feature type="domain" description="VWFA" evidence="2">
    <location>
        <begin position="441"/>
        <end position="550"/>
    </location>
</feature>
<dbReference type="Proteomes" id="UP001176940">
    <property type="component" value="Unassembled WGS sequence"/>
</dbReference>
<dbReference type="InterPro" id="IPR036397">
    <property type="entry name" value="RNaseH_sf"/>
</dbReference>
<evidence type="ECO:0000313" key="4">
    <source>
        <dbReference type="EMBL" id="CAJ0923312.1"/>
    </source>
</evidence>
<accession>A0ABN9KTH5</accession>
<dbReference type="InterPro" id="IPR036465">
    <property type="entry name" value="vWFA_dom_sf"/>
</dbReference>
<dbReference type="EMBL" id="CAUEEQ010002658">
    <property type="protein sequence ID" value="CAJ0923312.1"/>
    <property type="molecule type" value="Genomic_DNA"/>
</dbReference>
<comment type="caution">
    <text evidence="4">The sequence shown here is derived from an EMBL/GenBank/DDBJ whole genome shotgun (WGS) entry which is preliminary data.</text>
</comment>
<dbReference type="PANTHER" id="PTHR10338">
    <property type="entry name" value="INTER-ALPHA-TRYPSIN INHIBITOR HEAVY CHAIN FAMILY MEMBER"/>
    <property type="match status" value="1"/>
</dbReference>
<reference evidence="4" key="1">
    <citation type="submission" date="2023-07" db="EMBL/GenBank/DDBJ databases">
        <authorList>
            <person name="Stuckert A."/>
        </authorList>
    </citation>
    <scope>NUCLEOTIDE SEQUENCE</scope>
</reference>
<dbReference type="InterPro" id="IPR038717">
    <property type="entry name" value="Tc1-like_DDE_dom"/>
</dbReference>
<evidence type="ECO:0000259" key="2">
    <source>
        <dbReference type="PROSITE" id="PS50234"/>
    </source>
</evidence>
<sequence>MLVVNNGPLLLTNPFQHMQRRVSARGDIAQQSIRQLRVAFQKTLNHEVKHMGQARQISFSTACCRLAEAALQCFQLLTDVLISEMEDEEEEEEDLGDLIPGFESNHGERFKVMNVAKYRDILEESLFQSALGLRLGRRFTFQQDNDPKHTAEITNEWLQNNSVIILDWPSQSPDLNPIEHLWRILKMAVHQRSPSNLTRTGEDLQDSVNQSDSNLYNMGNTKELYKNVRDKIIGLHKAGMGYKTNDRKIAVKRNVNGITFSGSIREKSEARSLYSKARARGKSAGLLRTNSLDMENFKAELNVPGGTKVQFELHYQEALQRKLGAYEHVLYLQPGRLAKHFEVDIYVLEPEGISSLTVVNPVAKQFTDVINVDLGDQKAHISFRPTVDQQRECSSCVTTAVNGRLSIKYDVKRDRSSQLQVFNGYFLHFFAPENQPPLPKNILFVIDVSGSMWGIKMRQTIEAMKSILDDLRPDDQFGIVDFNHNIRCWKDELVYASPIEVQSAKKYVQNIQPIGGNIGGLSTALQNAADKPLMPIQPSASRLIGRRVTVQMYIDPKYTAKATEEFFKAKNRNILQCPCQSPDLNPIEHAFHMLYAKLNKERSTNKQQLKSAAVKA</sequence>
<proteinExistence type="predicted"/>
<dbReference type="Pfam" id="PF13358">
    <property type="entry name" value="DDE_3"/>
    <property type="match status" value="1"/>
</dbReference>
<dbReference type="Pfam" id="PF00092">
    <property type="entry name" value="VWA"/>
    <property type="match status" value="1"/>
</dbReference>
<dbReference type="InterPro" id="IPR050934">
    <property type="entry name" value="ITIH"/>
</dbReference>
<evidence type="ECO:0008006" key="6">
    <source>
        <dbReference type="Google" id="ProtNLM"/>
    </source>
</evidence>
<feature type="compositionally biased region" description="Polar residues" evidence="1">
    <location>
        <begin position="206"/>
        <end position="215"/>
    </location>
</feature>
<evidence type="ECO:0000259" key="3">
    <source>
        <dbReference type="PROSITE" id="PS51468"/>
    </source>
</evidence>
<dbReference type="InterPro" id="IPR013694">
    <property type="entry name" value="VIT"/>
</dbReference>
<gene>
    <name evidence="4" type="ORF">RIMI_LOCUS1969043</name>
</gene>
<dbReference type="PROSITE" id="PS51468">
    <property type="entry name" value="VIT"/>
    <property type="match status" value="1"/>
</dbReference>
<organism evidence="4 5">
    <name type="scientific">Ranitomeya imitator</name>
    <name type="common">mimic poison frog</name>
    <dbReference type="NCBI Taxonomy" id="111125"/>
    <lineage>
        <taxon>Eukaryota</taxon>
        <taxon>Metazoa</taxon>
        <taxon>Chordata</taxon>
        <taxon>Craniata</taxon>
        <taxon>Vertebrata</taxon>
        <taxon>Euteleostomi</taxon>
        <taxon>Amphibia</taxon>
        <taxon>Batrachia</taxon>
        <taxon>Anura</taxon>
        <taxon>Neobatrachia</taxon>
        <taxon>Hyloidea</taxon>
        <taxon>Dendrobatidae</taxon>
        <taxon>Dendrobatinae</taxon>
        <taxon>Ranitomeya</taxon>
    </lineage>
</organism>
<evidence type="ECO:0000313" key="5">
    <source>
        <dbReference type="Proteomes" id="UP001176940"/>
    </source>
</evidence>
<name>A0ABN9KTH5_9NEOB</name>
<dbReference type="PROSITE" id="PS50234">
    <property type="entry name" value="VWFA"/>
    <property type="match status" value="1"/>
</dbReference>
<feature type="domain" description="VIT" evidence="3">
    <location>
        <begin position="187"/>
        <end position="317"/>
    </location>
</feature>
<dbReference type="InterPro" id="IPR002035">
    <property type="entry name" value="VWF_A"/>
</dbReference>